<dbReference type="GO" id="GO:0006508">
    <property type="term" value="P:proteolysis"/>
    <property type="evidence" value="ECO:0007669"/>
    <property type="project" value="UniProtKB-KW"/>
</dbReference>
<dbReference type="GO" id="GO:0080120">
    <property type="term" value="P:CAAX-box protein maturation"/>
    <property type="evidence" value="ECO:0007669"/>
    <property type="project" value="UniProtKB-ARBA"/>
</dbReference>
<keyword evidence="1" id="KW-0812">Transmembrane</keyword>
<evidence type="ECO:0000313" key="3">
    <source>
        <dbReference type="EMBL" id="BBM82164.1"/>
    </source>
</evidence>
<keyword evidence="4" id="KW-1185">Reference proteome</keyword>
<evidence type="ECO:0000259" key="2">
    <source>
        <dbReference type="Pfam" id="PF02517"/>
    </source>
</evidence>
<evidence type="ECO:0000313" key="4">
    <source>
        <dbReference type="Proteomes" id="UP000326354"/>
    </source>
</evidence>
<dbReference type="OrthoDB" id="265207at2"/>
<name>A0A5S9IIA0_UABAM</name>
<accession>A0A5S9IIA0</accession>
<dbReference type="AlphaFoldDB" id="A0A5S9IIA0"/>
<keyword evidence="1" id="KW-1133">Transmembrane helix</keyword>
<dbReference type="EMBL" id="AP019860">
    <property type="protein sequence ID" value="BBM82164.1"/>
    <property type="molecule type" value="Genomic_DNA"/>
</dbReference>
<feature type="transmembrane region" description="Helical" evidence="1">
    <location>
        <begin position="175"/>
        <end position="195"/>
    </location>
</feature>
<feature type="transmembrane region" description="Helical" evidence="1">
    <location>
        <begin position="35"/>
        <end position="52"/>
    </location>
</feature>
<dbReference type="Pfam" id="PF02517">
    <property type="entry name" value="Rce1-like"/>
    <property type="match status" value="1"/>
</dbReference>
<evidence type="ECO:0000256" key="1">
    <source>
        <dbReference type="SAM" id="Phobius"/>
    </source>
</evidence>
<organism evidence="3 4">
    <name type="scientific">Uabimicrobium amorphum</name>
    <dbReference type="NCBI Taxonomy" id="2596890"/>
    <lineage>
        <taxon>Bacteria</taxon>
        <taxon>Pseudomonadati</taxon>
        <taxon>Planctomycetota</taxon>
        <taxon>Candidatus Uabimicrobiia</taxon>
        <taxon>Candidatus Uabimicrobiales</taxon>
        <taxon>Candidatus Uabimicrobiaceae</taxon>
        <taxon>Candidatus Uabimicrobium</taxon>
    </lineage>
</organism>
<dbReference type="InterPro" id="IPR003675">
    <property type="entry name" value="Rce1/LyrA-like_dom"/>
</dbReference>
<reference evidence="3 4" key="1">
    <citation type="submission" date="2019-08" db="EMBL/GenBank/DDBJ databases">
        <title>Complete genome sequence of Candidatus Uab amorphum.</title>
        <authorList>
            <person name="Shiratori T."/>
            <person name="Suzuki S."/>
            <person name="Kakizawa Y."/>
            <person name="Ishida K."/>
        </authorList>
    </citation>
    <scope>NUCLEOTIDE SEQUENCE [LARGE SCALE GENOMIC DNA]</scope>
    <source>
        <strain evidence="3 4">SRT547</strain>
    </source>
</reference>
<dbReference type="KEGG" id="uam:UABAM_00507"/>
<feature type="transmembrane region" description="Helical" evidence="1">
    <location>
        <begin position="151"/>
        <end position="169"/>
    </location>
</feature>
<keyword evidence="3" id="KW-0645">Protease</keyword>
<gene>
    <name evidence="3" type="ORF">UABAM_00507</name>
</gene>
<sequence length="228" mass="26146">MENSKKIPLPLLVVAALLPTIFTYLAFSIPGYEKVIYSISKIVIIVLPIVLWHRVCKSLTEFKKRIGWKKTNGIYGVTTGVATAILIIACYYILFTSLDASLLYNKLKELNLIAYFWIMAVFISLWNSFIEEYYWRAFILNEQSTYSDKKLLVCVINGVLFGLHHFIILNVYFDVLLALLFTAGASVGGFLWAWLRLRGVSIIDCYISHVFADLAIMWIGWDMISRFS</sequence>
<feature type="transmembrane region" description="Helical" evidence="1">
    <location>
        <begin position="7"/>
        <end position="29"/>
    </location>
</feature>
<feature type="transmembrane region" description="Helical" evidence="1">
    <location>
        <begin position="73"/>
        <end position="94"/>
    </location>
</feature>
<keyword evidence="1" id="KW-0472">Membrane</keyword>
<protein>
    <submittedName>
        <fullName evidence="3">CAAX amino protease</fullName>
    </submittedName>
</protein>
<proteinExistence type="predicted"/>
<dbReference type="RefSeq" id="WP_151966416.1">
    <property type="nucleotide sequence ID" value="NZ_AP019860.1"/>
</dbReference>
<feature type="domain" description="CAAX prenyl protease 2/Lysostaphin resistance protein A-like" evidence="2">
    <location>
        <begin position="116"/>
        <end position="214"/>
    </location>
</feature>
<keyword evidence="3" id="KW-0378">Hydrolase</keyword>
<dbReference type="GO" id="GO:0004175">
    <property type="term" value="F:endopeptidase activity"/>
    <property type="evidence" value="ECO:0007669"/>
    <property type="project" value="UniProtKB-ARBA"/>
</dbReference>
<dbReference type="Proteomes" id="UP000326354">
    <property type="component" value="Chromosome"/>
</dbReference>
<feature type="transmembrane region" description="Helical" evidence="1">
    <location>
        <begin position="202"/>
        <end position="221"/>
    </location>
</feature>
<feature type="transmembrane region" description="Helical" evidence="1">
    <location>
        <begin position="114"/>
        <end position="130"/>
    </location>
</feature>